<dbReference type="NCBIfam" id="TIGR02226">
    <property type="entry name" value="two_anch"/>
    <property type="match status" value="1"/>
</dbReference>
<feature type="domain" description="Aerotolerance regulator N-terminal" evidence="2">
    <location>
        <begin position="5"/>
        <end position="79"/>
    </location>
</feature>
<dbReference type="EMBL" id="CP036271">
    <property type="protein sequence ID" value="QDT54974.1"/>
    <property type="molecule type" value="Genomic_DNA"/>
</dbReference>
<evidence type="ECO:0000313" key="5">
    <source>
        <dbReference type="Proteomes" id="UP000315700"/>
    </source>
</evidence>
<dbReference type="InterPro" id="IPR024163">
    <property type="entry name" value="Aerotolerance_reg_N"/>
</dbReference>
<keyword evidence="5" id="KW-1185">Reference proteome</keyword>
<dbReference type="SUPFAM" id="SSF52317">
    <property type="entry name" value="Class I glutamine amidotransferase-like"/>
    <property type="match status" value="1"/>
</dbReference>
<feature type="transmembrane region" description="Helical" evidence="1">
    <location>
        <begin position="687"/>
        <end position="709"/>
    </location>
</feature>
<organism evidence="4 5">
    <name type="scientific">Caulifigura coniformis</name>
    <dbReference type="NCBI Taxonomy" id="2527983"/>
    <lineage>
        <taxon>Bacteria</taxon>
        <taxon>Pseudomonadati</taxon>
        <taxon>Planctomycetota</taxon>
        <taxon>Planctomycetia</taxon>
        <taxon>Planctomycetales</taxon>
        <taxon>Planctomycetaceae</taxon>
        <taxon>Caulifigura</taxon>
    </lineage>
</organism>
<dbReference type="PANTHER" id="PTHR37464:SF1">
    <property type="entry name" value="BLL2463 PROTEIN"/>
    <property type="match status" value="1"/>
</dbReference>
<dbReference type="InterPro" id="IPR011933">
    <property type="entry name" value="Double_TM_dom"/>
</dbReference>
<dbReference type="InterPro" id="IPR029062">
    <property type="entry name" value="Class_I_gatase-like"/>
</dbReference>
<evidence type="ECO:0000259" key="2">
    <source>
        <dbReference type="Pfam" id="PF07584"/>
    </source>
</evidence>
<dbReference type="PANTHER" id="PTHR37464">
    <property type="entry name" value="BLL2463 PROTEIN"/>
    <property type="match status" value="1"/>
</dbReference>
<protein>
    <recommendedName>
        <fullName evidence="6">VWFA domain-containing protein</fullName>
    </recommendedName>
</protein>
<feature type="transmembrane region" description="Helical" evidence="1">
    <location>
        <begin position="59"/>
        <end position="82"/>
    </location>
</feature>
<dbReference type="OrthoDB" id="292588at2"/>
<reference evidence="4 5" key="1">
    <citation type="submission" date="2019-02" db="EMBL/GenBank/DDBJ databases">
        <title>Deep-cultivation of Planctomycetes and their phenomic and genomic characterization uncovers novel biology.</title>
        <authorList>
            <person name="Wiegand S."/>
            <person name="Jogler M."/>
            <person name="Boedeker C."/>
            <person name="Pinto D."/>
            <person name="Vollmers J."/>
            <person name="Rivas-Marin E."/>
            <person name="Kohn T."/>
            <person name="Peeters S.H."/>
            <person name="Heuer A."/>
            <person name="Rast P."/>
            <person name="Oberbeckmann S."/>
            <person name="Bunk B."/>
            <person name="Jeske O."/>
            <person name="Meyerdierks A."/>
            <person name="Storesund J.E."/>
            <person name="Kallscheuer N."/>
            <person name="Luecker S."/>
            <person name="Lage O.M."/>
            <person name="Pohl T."/>
            <person name="Merkel B.J."/>
            <person name="Hornburger P."/>
            <person name="Mueller R.-W."/>
            <person name="Bruemmer F."/>
            <person name="Labrenz M."/>
            <person name="Spormann A.M."/>
            <person name="Op den Camp H."/>
            <person name="Overmann J."/>
            <person name="Amann R."/>
            <person name="Jetten M.S.M."/>
            <person name="Mascher T."/>
            <person name="Medema M.H."/>
            <person name="Devos D.P."/>
            <person name="Kaster A.-K."/>
            <person name="Ovreas L."/>
            <person name="Rohde M."/>
            <person name="Galperin M.Y."/>
            <person name="Jogler C."/>
        </authorList>
    </citation>
    <scope>NUCLEOTIDE SEQUENCE [LARGE SCALE GENOMIC DNA]</scope>
    <source>
        <strain evidence="4 5">Pan44</strain>
    </source>
</reference>
<dbReference type="Pfam" id="PF13519">
    <property type="entry name" value="VWA_2"/>
    <property type="match status" value="1"/>
</dbReference>
<dbReference type="Gene3D" id="3.40.50.410">
    <property type="entry name" value="von Willebrand factor, type A domain"/>
    <property type="match status" value="1"/>
</dbReference>
<dbReference type="Gene3D" id="3.40.50.880">
    <property type="match status" value="1"/>
</dbReference>
<proteinExistence type="predicted"/>
<evidence type="ECO:0000256" key="1">
    <source>
        <dbReference type="SAM" id="Phobius"/>
    </source>
</evidence>
<dbReference type="Proteomes" id="UP000315700">
    <property type="component" value="Chromosome"/>
</dbReference>
<dbReference type="RefSeq" id="WP_145030781.1">
    <property type="nucleotide sequence ID" value="NZ_CP036271.1"/>
</dbReference>
<dbReference type="Pfam" id="PF07584">
    <property type="entry name" value="BatA"/>
    <property type="match status" value="1"/>
</dbReference>
<evidence type="ECO:0000259" key="3">
    <source>
        <dbReference type="Pfam" id="PF13519"/>
    </source>
</evidence>
<dbReference type="InterPro" id="IPR002035">
    <property type="entry name" value="VWF_A"/>
</dbReference>
<gene>
    <name evidence="4" type="ORF">Pan44_30150</name>
</gene>
<dbReference type="InterPro" id="IPR036465">
    <property type="entry name" value="vWFA_dom_sf"/>
</dbReference>
<name>A0A517SFS6_9PLAN</name>
<evidence type="ECO:0008006" key="6">
    <source>
        <dbReference type="Google" id="ProtNLM"/>
    </source>
</evidence>
<dbReference type="InParanoid" id="A0A517SFS6"/>
<keyword evidence="1" id="KW-0472">Membrane</keyword>
<dbReference type="SUPFAM" id="SSF53300">
    <property type="entry name" value="vWA-like"/>
    <property type="match status" value="1"/>
</dbReference>
<dbReference type="AlphaFoldDB" id="A0A517SFS6"/>
<keyword evidence="1" id="KW-0812">Transmembrane</keyword>
<sequence>MGAFTLTNGALLGGVAILVAPVIAHLLQRRARKPIVFPSIAFLQATAAQQSRLHKLRRLFLMLLRVLALACIVLAFTRPVWWTISVSGGERRSATAVVFVIDRSLSTSRQAAGASLFDRLKSEALDALDDLQQGIDVAGVVWADAQSIAVFPRLSKNIPALHSEVSHAVAGQARADFPAAIHLAMRLLESHSGPKRLVILTDRQASNWKSFGAGDSSELPRPAGIDLVVPAIEVSAGANVGLSAPSMRPERPRPEAPVEMTALIQNHSEATRIVGVRAEWEGTGAPQAISSATISIGAGESTAASMNGAAPLAGIAAVRWNLKEADALAGDDALWLTASAGPGVPLVIASDDSPDDPGTAAYYLMRALAPFDEESDSNSSFATRHVAASRLTAWDLADARVLFLGYSGVLKQEAAAVIVQFVRQGGSLLIFAGDGPADRNLQLLDDAAKGTLTPWRLLSRREAPRRTPFTIDRGRWTTRWLREFDEPSQLALREIAFRRVWQAGAPATDAETLLTFADKEPAAGLRHCGMGQCLVLNFSPESTTGDLGKTGTFVALVQMLTSQLTQTDNVRSTFLVGERLAFQVAEPIAGTLAVLAPDGKSSAVSSSAGAKEFQAGRAMTVGIHRLMAEGTEVAAVAVNVDPRESNLEPLSVDEIRTLLSGSDAVRTSEGSQLVSAESDRLDGGRPLWGGFLLTGLGALSLELLLLGLWRR</sequence>
<feature type="domain" description="VWFA" evidence="3">
    <location>
        <begin position="97"/>
        <end position="203"/>
    </location>
</feature>
<keyword evidence="1" id="KW-1133">Transmembrane helix</keyword>
<dbReference type="KEGG" id="ccos:Pan44_30150"/>
<evidence type="ECO:0000313" key="4">
    <source>
        <dbReference type="EMBL" id="QDT54974.1"/>
    </source>
</evidence>
<accession>A0A517SFS6</accession>
<feature type="transmembrane region" description="Helical" evidence="1">
    <location>
        <begin position="6"/>
        <end position="27"/>
    </location>
</feature>